<accession>A0ABR2D4Q3</accession>
<evidence type="ECO:0000256" key="1">
    <source>
        <dbReference type="ARBA" id="ARBA00004123"/>
    </source>
</evidence>
<keyword evidence="2" id="KW-0805">Transcription regulation</keyword>
<evidence type="ECO:0000313" key="6">
    <source>
        <dbReference type="Proteomes" id="UP001472677"/>
    </source>
</evidence>
<name>A0ABR2D4Q3_9ROSI</name>
<evidence type="ECO:0000256" key="3">
    <source>
        <dbReference type="ARBA" id="ARBA00023163"/>
    </source>
</evidence>
<gene>
    <name evidence="5" type="ORF">V6N12_060245</name>
</gene>
<keyword evidence="6" id="KW-1185">Reference proteome</keyword>
<evidence type="ECO:0000256" key="4">
    <source>
        <dbReference type="ARBA" id="ARBA00023242"/>
    </source>
</evidence>
<sequence length="101" mass="11495">MVSKSCKEVRYWRRRRTARGGGGRWVGMKMKVKVRRLQKLIPGGKGMQPDRLFLRTADYILHLQSQIHILQALAKFYQPSASPCLQAAANNVLSAPSPRFN</sequence>
<keyword evidence="3" id="KW-0804">Transcription</keyword>
<reference evidence="5 6" key="1">
    <citation type="journal article" date="2024" name="G3 (Bethesda)">
        <title>Genome assembly of Hibiscus sabdariffa L. provides insights into metabolisms of medicinal natural products.</title>
        <authorList>
            <person name="Kim T."/>
        </authorList>
    </citation>
    <scope>NUCLEOTIDE SEQUENCE [LARGE SCALE GENOMIC DNA]</scope>
    <source>
        <strain evidence="5">TK-2024</strain>
        <tissue evidence="5">Old leaves</tissue>
    </source>
</reference>
<protein>
    <submittedName>
        <fullName evidence="5">Uncharacterized protein</fullName>
    </submittedName>
</protein>
<dbReference type="InterPro" id="IPR044549">
    <property type="entry name" value="bHLH_AtIBH1-like"/>
</dbReference>
<dbReference type="EMBL" id="JBBPBM010000036">
    <property type="protein sequence ID" value="KAK8529464.1"/>
    <property type="molecule type" value="Genomic_DNA"/>
</dbReference>
<organism evidence="5 6">
    <name type="scientific">Hibiscus sabdariffa</name>
    <name type="common">roselle</name>
    <dbReference type="NCBI Taxonomy" id="183260"/>
    <lineage>
        <taxon>Eukaryota</taxon>
        <taxon>Viridiplantae</taxon>
        <taxon>Streptophyta</taxon>
        <taxon>Embryophyta</taxon>
        <taxon>Tracheophyta</taxon>
        <taxon>Spermatophyta</taxon>
        <taxon>Magnoliopsida</taxon>
        <taxon>eudicotyledons</taxon>
        <taxon>Gunneridae</taxon>
        <taxon>Pentapetalae</taxon>
        <taxon>rosids</taxon>
        <taxon>malvids</taxon>
        <taxon>Malvales</taxon>
        <taxon>Malvaceae</taxon>
        <taxon>Malvoideae</taxon>
        <taxon>Hibiscus</taxon>
    </lineage>
</organism>
<proteinExistence type="predicted"/>
<dbReference type="InterPro" id="IPR044660">
    <property type="entry name" value="IBH1-like"/>
</dbReference>
<keyword evidence="4" id="KW-0539">Nucleus</keyword>
<dbReference type="Proteomes" id="UP001472677">
    <property type="component" value="Unassembled WGS sequence"/>
</dbReference>
<dbReference type="PANTHER" id="PTHR33124">
    <property type="entry name" value="TRANSCRIPTION FACTOR IBH1-LIKE 1"/>
    <property type="match status" value="1"/>
</dbReference>
<comment type="subcellular location">
    <subcellularLocation>
        <location evidence="1">Nucleus</location>
    </subcellularLocation>
</comment>
<dbReference type="CDD" id="cd11444">
    <property type="entry name" value="bHLH_AtIBH1_like"/>
    <property type="match status" value="1"/>
</dbReference>
<dbReference type="PANTHER" id="PTHR33124:SF9">
    <property type="entry name" value="TRANSCRIPTION FACTOR"/>
    <property type="match status" value="1"/>
</dbReference>
<evidence type="ECO:0000256" key="2">
    <source>
        <dbReference type="ARBA" id="ARBA00023015"/>
    </source>
</evidence>
<comment type="caution">
    <text evidence="5">The sequence shown here is derived from an EMBL/GenBank/DDBJ whole genome shotgun (WGS) entry which is preliminary data.</text>
</comment>
<evidence type="ECO:0000313" key="5">
    <source>
        <dbReference type="EMBL" id="KAK8529464.1"/>
    </source>
</evidence>